<accession>A0ABT3A6W1</accession>
<dbReference type="Proteomes" id="UP001652504">
    <property type="component" value="Unassembled WGS sequence"/>
</dbReference>
<keyword evidence="2" id="KW-0378">Hydrolase</keyword>
<proteinExistence type="predicted"/>
<keyword evidence="3" id="KW-1185">Reference proteome</keyword>
<dbReference type="InterPro" id="IPR022742">
    <property type="entry name" value="Hydrolase_4"/>
</dbReference>
<dbReference type="EMBL" id="JAOWKX010000003">
    <property type="protein sequence ID" value="MCV2884393.1"/>
    <property type="molecule type" value="Genomic_DNA"/>
</dbReference>
<dbReference type="GO" id="GO:0016787">
    <property type="term" value="F:hydrolase activity"/>
    <property type="evidence" value="ECO:0007669"/>
    <property type="project" value="UniProtKB-KW"/>
</dbReference>
<dbReference type="InterPro" id="IPR051044">
    <property type="entry name" value="MAG_DAG_Lipase"/>
</dbReference>
<feature type="domain" description="Serine aminopeptidase S33" evidence="1">
    <location>
        <begin position="54"/>
        <end position="310"/>
    </location>
</feature>
<organism evidence="2 3">
    <name type="scientific">Fluctibacter corallii</name>
    <dbReference type="NCBI Taxonomy" id="2984329"/>
    <lineage>
        <taxon>Bacteria</taxon>
        <taxon>Pseudomonadati</taxon>
        <taxon>Pseudomonadota</taxon>
        <taxon>Gammaproteobacteria</taxon>
        <taxon>Alteromonadales</taxon>
        <taxon>Alteromonadaceae</taxon>
        <taxon>Fluctibacter</taxon>
    </lineage>
</organism>
<protein>
    <submittedName>
        <fullName evidence="2">Alpha/beta fold hydrolase</fullName>
    </submittedName>
</protein>
<evidence type="ECO:0000313" key="3">
    <source>
        <dbReference type="Proteomes" id="UP001652504"/>
    </source>
</evidence>
<evidence type="ECO:0000313" key="2">
    <source>
        <dbReference type="EMBL" id="MCV2884393.1"/>
    </source>
</evidence>
<comment type="caution">
    <text evidence="2">The sequence shown here is derived from an EMBL/GenBank/DDBJ whole genome shotgun (WGS) entry which is preliminary data.</text>
</comment>
<dbReference type="InterPro" id="IPR029058">
    <property type="entry name" value="AB_hydrolase_fold"/>
</dbReference>
<gene>
    <name evidence="2" type="ORF">OE749_06765</name>
</gene>
<sequence>MEMLAPIADKMTEDEIIERYDNIIQPFWLETVKTGMFVGLREAEIHYAYVTHPAARGAVAISSGRIESLIKYKEVVYDLYQAGYSVFIHDHRGQGLSSRLTTNPHQGYVDSFKDYVDDFNVFYERVISPNTTIKPMLLCHSMGSAIGALYLLAHPQNFSRVVFCAPMFGIRPALPHWVAKTLIRSHLTLNKMLSSDPWYFWGQGDYQEHDFVTNVLTHSESRYCIFRDEYRENPNVFLGGVTGIWLREAVHAMNAVKRDAHRLKLPVLLLQAGADKVVDNRAQLQVANSLPHCQLVKVENARHEILMESEQYRAPTLKRILSFLAE</sequence>
<dbReference type="SUPFAM" id="SSF53474">
    <property type="entry name" value="alpha/beta-Hydrolases"/>
    <property type="match status" value="1"/>
</dbReference>
<dbReference type="Gene3D" id="3.40.50.1820">
    <property type="entry name" value="alpha/beta hydrolase"/>
    <property type="match status" value="1"/>
</dbReference>
<dbReference type="Pfam" id="PF12146">
    <property type="entry name" value="Hydrolase_4"/>
    <property type="match status" value="1"/>
</dbReference>
<dbReference type="RefSeq" id="WP_263711636.1">
    <property type="nucleotide sequence ID" value="NZ_JAOWKX010000003.1"/>
</dbReference>
<reference evidence="2 3" key="1">
    <citation type="submission" date="2022-10" db="EMBL/GenBank/DDBJ databases">
        <title>Aestuariibacter sp. AA17 isolated from Montipora capitata coral fragment.</title>
        <authorList>
            <person name="Emsley S.A."/>
            <person name="Pfannmuller K.M."/>
            <person name="Loughran R.M."/>
            <person name="Shlafstein M."/>
            <person name="Papke E."/>
            <person name="Saw J.H."/>
            <person name="Ushijima B."/>
            <person name="Videau P."/>
        </authorList>
    </citation>
    <scope>NUCLEOTIDE SEQUENCE [LARGE SCALE GENOMIC DNA]</scope>
    <source>
        <strain evidence="2 3">AA17</strain>
    </source>
</reference>
<name>A0ABT3A6W1_9ALTE</name>
<evidence type="ECO:0000259" key="1">
    <source>
        <dbReference type="Pfam" id="PF12146"/>
    </source>
</evidence>
<dbReference type="PANTHER" id="PTHR11614">
    <property type="entry name" value="PHOSPHOLIPASE-RELATED"/>
    <property type="match status" value="1"/>
</dbReference>